<accession>A0A2T3KLN6</accession>
<organism evidence="1 2">
    <name type="scientific">Photobacterium kishitanii</name>
    <dbReference type="NCBI Taxonomy" id="318456"/>
    <lineage>
        <taxon>Bacteria</taxon>
        <taxon>Pseudomonadati</taxon>
        <taxon>Pseudomonadota</taxon>
        <taxon>Gammaproteobacteria</taxon>
        <taxon>Vibrionales</taxon>
        <taxon>Vibrionaceae</taxon>
        <taxon>Photobacterium</taxon>
    </lineage>
</organism>
<evidence type="ECO:0000313" key="2">
    <source>
        <dbReference type="Proteomes" id="UP000241426"/>
    </source>
</evidence>
<dbReference type="AlphaFoldDB" id="A0A2T3KLN6"/>
<sequence>MSNFIKKIYKHFGKLPSVPSYVEVDRELSNNWSIKTFDFSKSGYSGYFSARNDVGTGVALLENGSAMMSITPLELESMLLPYSYAHGKVVVAGLGLGLIALNLLRKPKVKQLIVLERDEVIASNFESFLSGSSLTLWKENIASGRVKVVIADCQQHLEPMVLDSVRDADYMWCDIWLELFTSEALPDVQFLQSQVKAKVCDYWGMELDLFSHMVKSPGVVPTHNVKKIEWDILKAIETFDLPISPKKFDKSKSSVFAMLVMIIAKNSEISRRLAKKDALASKSPL</sequence>
<comment type="caution">
    <text evidence="1">The sequence shown here is derived from an EMBL/GenBank/DDBJ whole genome shotgun (WGS) entry which is preliminary data.</text>
</comment>
<evidence type="ECO:0008006" key="3">
    <source>
        <dbReference type="Google" id="ProtNLM"/>
    </source>
</evidence>
<dbReference type="RefSeq" id="WP_107289231.1">
    <property type="nucleotide sequence ID" value="NZ_PYNF01000003.1"/>
</dbReference>
<name>A0A2T3KLN6_9GAMM</name>
<evidence type="ECO:0000313" key="1">
    <source>
        <dbReference type="EMBL" id="PSV00601.1"/>
    </source>
</evidence>
<proteinExistence type="predicted"/>
<gene>
    <name evidence="1" type="ORF">C9J27_05550</name>
</gene>
<dbReference type="Proteomes" id="UP000241426">
    <property type="component" value="Unassembled WGS sequence"/>
</dbReference>
<dbReference type="Gene3D" id="3.40.50.150">
    <property type="entry name" value="Vaccinia Virus protein VP39"/>
    <property type="match status" value="1"/>
</dbReference>
<protein>
    <recommendedName>
        <fullName evidence="3">Spermidine synthase</fullName>
    </recommendedName>
</protein>
<dbReference type="SUPFAM" id="SSF53335">
    <property type="entry name" value="S-adenosyl-L-methionine-dependent methyltransferases"/>
    <property type="match status" value="1"/>
</dbReference>
<dbReference type="EMBL" id="PYNF01000003">
    <property type="protein sequence ID" value="PSV00601.1"/>
    <property type="molecule type" value="Genomic_DNA"/>
</dbReference>
<dbReference type="InterPro" id="IPR029063">
    <property type="entry name" value="SAM-dependent_MTases_sf"/>
</dbReference>
<reference evidence="1 2" key="1">
    <citation type="submission" date="2018-01" db="EMBL/GenBank/DDBJ databases">
        <title>Whole genome sequencing of Histamine producing bacteria.</title>
        <authorList>
            <person name="Butler K."/>
        </authorList>
    </citation>
    <scope>NUCLEOTIDE SEQUENCE [LARGE SCALE GENOMIC DNA]</scope>
    <source>
        <strain evidence="1 2">FS-7.2</strain>
    </source>
</reference>